<keyword evidence="3" id="KW-0670">Pyruvate</keyword>
<evidence type="ECO:0000256" key="1">
    <source>
        <dbReference type="ARBA" id="ARBA00023002"/>
    </source>
</evidence>
<dbReference type="SUPFAM" id="SSF52518">
    <property type="entry name" value="Thiamin diphosphate-binding fold (THDP-binding)"/>
    <property type="match status" value="1"/>
</dbReference>
<reference evidence="3" key="1">
    <citation type="submission" date="2013-08" db="EMBL/GenBank/DDBJ databases">
        <authorList>
            <person name="Mendez C."/>
            <person name="Richter M."/>
            <person name="Ferrer M."/>
            <person name="Sanchez J."/>
        </authorList>
    </citation>
    <scope>NUCLEOTIDE SEQUENCE</scope>
</reference>
<accession>T1CZ10</accession>
<feature type="domain" description="Dehydrogenase E1 component" evidence="2">
    <location>
        <begin position="2"/>
        <end position="201"/>
    </location>
</feature>
<dbReference type="Pfam" id="PF00676">
    <property type="entry name" value="E1_dh"/>
    <property type="match status" value="1"/>
</dbReference>
<name>T1CZ10_9ZZZZ</name>
<dbReference type="InterPro" id="IPR050771">
    <property type="entry name" value="Alpha-ketoacid_DH_E1_comp"/>
</dbReference>
<keyword evidence="1" id="KW-0560">Oxidoreductase</keyword>
<feature type="non-terminal residue" evidence="3">
    <location>
        <position position="1"/>
    </location>
</feature>
<dbReference type="CDD" id="cd02000">
    <property type="entry name" value="TPP_E1_PDC_ADC_BCADC"/>
    <property type="match status" value="1"/>
</dbReference>
<dbReference type="EMBL" id="AUZY01001567">
    <property type="protein sequence ID" value="EQD74529.1"/>
    <property type="molecule type" value="Genomic_DNA"/>
</dbReference>
<evidence type="ECO:0000259" key="2">
    <source>
        <dbReference type="Pfam" id="PF00676"/>
    </source>
</evidence>
<dbReference type="GO" id="GO:0009083">
    <property type="term" value="P:branched-chain amino acid catabolic process"/>
    <property type="evidence" value="ECO:0007669"/>
    <property type="project" value="TreeGrafter"/>
</dbReference>
<reference evidence="3" key="2">
    <citation type="journal article" date="2014" name="ISME J.">
        <title>Microbial stratification in low pH oxic and suboxic macroscopic growths along an acid mine drainage.</title>
        <authorList>
            <person name="Mendez-Garcia C."/>
            <person name="Mesa V."/>
            <person name="Sprenger R.R."/>
            <person name="Richter M."/>
            <person name="Diez M.S."/>
            <person name="Solano J."/>
            <person name="Bargiela R."/>
            <person name="Golyshina O.V."/>
            <person name="Manteca A."/>
            <person name="Ramos J.L."/>
            <person name="Gallego J.R."/>
            <person name="Llorente I."/>
            <person name="Martins Dos Santos V.A."/>
            <person name="Jensen O.N."/>
            <person name="Pelaez A.I."/>
            <person name="Sanchez J."/>
            <person name="Ferrer M."/>
        </authorList>
    </citation>
    <scope>NUCLEOTIDE SEQUENCE</scope>
</reference>
<dbReference type="GO" id="GO:0016624">
    <property type="term" value="F:oxidoreductase activity, acting on the aldehyde or oxo group of donors, disulfide as acceptor"/>
    <property type="evidence" value="ECO:0007669"/>
    <property type="project" value="InterPro"/>
</dbReference>
<protein>
    <submittedName>
        <fullName evidence="3">Pyruvate dehydrogenase (Acetyl-transferring) E1 component, alpha subunit</fullName>
    </submittedName>
</protein>
<organism evidence="3">
    <name type="scientific">mine drainage metagenome</name>
    <dbReference type="NCBI Taxonomy" id="410659"/>
    <lineage>
        <taxon>unclassified sequences</taxon>
        <taxon>metagenomes</taxon>
        <taxon>ecological metagenomes</taxon>
    </lineage>
</organism>
<dbReference type="AlphaFoldDB" id="T1CZ10"/>
<gene>
    <name evidence="3" type="ORF">B1B_02618</name>
</gene>
<sequence>TASSPIGTQIPQAVGAAMAARRRREPIVTVSFFGDGATSSNDFHAGLNFAGVYRAPTIFFCQNNQWAISLPRERQTRSATLAEKAHAYGFDGVVVDGTDLEAVYRAVSTARARAVAGDGPTLIEAQVYRFGPHSTSDDPHRYRTDAEVAHWKEADPIQRLKQRLVSAGQLDEARDQALWEAARAEVGRALEAAEQTPPVEPRSFFDDVFARRPPTWTRSGRSLTRSSRRAW</sequence>
<dbReference type="PANTHER" id="PTHR43380:SF1">
    <property type="entry name" value="2-OXOISOVALERATE DEHYDROGENASE SUBUNIT ALPHA, MITOCHONDRIAL"/>
    <property type="match status" value="1"/>
</dbReference>
<dbReference type="PANTHER" id="PTHR43380">
    <property type="entry name" value="2-OXOISOVALERATE DEHYDROGENASE SUBUNIT ALPHA, MITOCHONDRIAL"/>
    <property type="match status" value="1"/>
</dbReference>
<dbReference type="InterPro" id="IPR029061">
    <property type="entry name" value="THDP-binding"/>
</dbReference>
<dbReference type="Gene3D" id="3.40.50.970">
    <property type="match status" value="1"/>
</dbReference>
<evidence type="ECO:0000313" key="3">
    <source>
        <dbReference type="EMBL" id="EQD74529.1"/>
    </source>
</evidence>
<proteinExistence type="predicted"/>
<comment type="caution">
    <text evidence="3">The sequence shown here is derived from an EMBL/GenBank/DDBJ whole genome shotgun (WGS) entry which is preliminary data.</text>
</comment>
<dbReference type="InterPro" id="IPR001017">
    <property type="entry name" value="DH_E1"/>
</dbReference>